<dbReference type="STRING" id="224013.ACX27_01835"/>
<protein>
    <submittedName>
        <fullName evidence="1">Uncharacterized protein</fullName>
    </submittedName>
</protein>
<keyword evidence="2" id="KW-1185">Reference proteome</keyword>
<dbReference type="RefSeq" id="WP_062287642.1">
    <property type="nucleotide sequence ID" value="NZ_CP012036.1"/>
</dbReference>
<reference evidence="2" key="1">
    <citation type="submission" date="2015-07" db="EMBL/GenBank/DDBJ databases">
        <title>Genome Of Nitrogen-Fixing Cyanobacterium Nostoc piscinale CENA21 From Solimoes/Amazon River Floodplain Sediments And Comparative Genomics To Uncover Biosynthetic Natural Products Potential.</title>
        <authorList>
            <person name="Leao T.F."/>
            <person name="Leao P.N."/>
            <person name="Guimaraes P.I."/>
            <person name="de Melo A.G.C."/>
            <person name="Ramos R.T.J."/>
            <person name="Silva A."/>
            <person name="Fiore M.F."/>
            <person name="Schneider M.P.C."/>
        </authorList>
    </citation>
    <scope>NUCLEOTIDE SEQUENCE [LARGE SCALE GENOMIC DNA]</scope>
    <source>
        <strain evidence="2">CENA21</strain>
    </source>
</reference>
<evidence type="ECO:0000313" key="1">
    <source>
        <dbReference type="EMBL" id="ALF51870.1"/>
    </source>
</evidence>
<dbReference type="PATRIC" id="fig|224013.5.peg.445"/>
<dbReference type="EMBL" id="CP012036">
    <property type="protein sequence ID" value="ALF51870.1"/>
    <property type="molecule type" value="Genomic_DNA"/>
</dbReference>
<dbReference type="AlphaFoldDB" id="A0A0M4SZI1"/>
<organism evidence="1 2">
    <name type="scientific">Nostoc piscinale CENA21</name>
    <dbReference type="NCBI Taxonomy" id="224013"/>
    <lineage>
        <taxon>Bacteria</taxon>
        <taxon>Bacillati</taxon>
        <taxon>Cyanobacteriota</taxon>
        <taxon>Cyanophyceae</taxon>
        <taxon>Nostocales</taxon>
        <taxon>Nostocaceae</taxon>
        <taxon>Nostoc</taxon>
    </lineage>
</organism>
<name>A0A0M4SZI1_9NOSO</name>
<gene>
    <name evidence="1" type="ORF">ACX27_01835</name>
</gene>
<dbReference type="Proteomes" id="UP000062645">
    <property type="component" value="Chromosome"/>
</dbReference>
<accession>A0A0M4SZI1</accession>
<dbReference type="KEGG" id="npz:ACX27_01835"/>
<evidence type="ECO:0000313" key="2">
    <source>
        <dbReference type="Proteomes" id="UP000062645"/>
    </source>
</evidence>
<proteinExistence type="predicted"/>
<reference evidence="1 2" key="2">
    <citation type="journal article" date="2016" name="Genome Announc.">
        <title>Draft Genome Sequence of the N2-Fixing Cyanobacterium Nostoc piscinale CENA21, Isolated from the Brazilian Amazon Floodplain.</title>
        <authorList>
            <person name="Leao T."/>
            <person name="Guimaraes P.I."/>
            <person name="de Melo A.G."/>
            <person name="Ramos R.T."/>
            <person name="Leao P.N."/>
            <person name="Silva A."/>
            <person name="Fiore M.F."/>
            <person name="Schneider M.P."/>
        </authorList>
    </citation>
    <scope>NUCLEOTIDE SEQUENCE [LARGE SCALE GENOMIC DNA]</scope>
    <source>
        <strain evidence="1 2">CENA21</strain>
    </source>
</reference>
<dbReference type="OrthoDB" id="488265at2"/>
<sequence length="103" mass="10977">MINNFASGVQVFDTCTSGEKTLIANSASLVIEANVNRRYAVFINTSVVEITLSFTEANKAAINKGIVLKPGGSYEINSTNLYVGAVSAISKFAAKFSFVECVE</sequence>